<reference evidence="1 2" key="1">
    <citation type="journal article" date="2018" name="Sci. Rep.">
        <title>Genomic signatures of local adaptation to the degree of environmental predictability in rotifers.</title>
        <authorList>
            <person name="Franch-Gras L."/>
            <person name="Hahn C."/>
            <person name="Garcia-Roger E.M."/>
            <person name="Carmona M.J."/>
            <person name="Serra M."/>
            <person name="Gomez A."/>
        </authorList>
    </citation>
    <scope>NUCLEOTIDE SEQUENCE [LARGE SCALE GENOMIC DNA]</scope>
    <source>
        <strain evidence="1">HYR1</strain>
    </source>
</reference>
<sequence length="98" mass="11484">MKLQTTEATMIKKILNLQKTSRTSNLLSAFRIEKMEIFNHNLRDIKEINGKKNFSTLSEFLTNYILDIIFQVNIPSIFDHLSCNFPLKQYSLFSIDSH</sequence>
<proteinExistence type="predicted"/>
<protein>
    <submittedName>
        <fullName evidence="1">Uncharacterized protein</fullName>
    </submittedName>
</protein>
<dbReference type="EMBL" id="REGN01006668">
    <property type="protein sequence ID" value="RNA08664.1"/>
    <property type="molecule type" value="Genomic_DNA"/>
</dbReference>
<gene>
    <name evidence="1" type="ORF">BpHYR1_009367</name>
</gene>
<dbReference type="AlphaFoldDB" id="A0A3M7QBX8"/>
<accession>A0A3M7QBX8</accession>
<keyword evidence="2" id="KW-1185">Reference proteome</keyword>
<evidence type="ECO:0000313" key="2">
    <source>
        <dbReference type="Proteomes" id="UP000276133"/>
    </source>
</evidence>
<dbReference type="Proteomes" id="UP000276133">
    <property type="component" value="Unassembled WGS sequence"/>
</dbReference>
<comment type="caution">
    <text evidence="1">The sequence shown here is derived from an EMBL/GenBank/DDBJ whole genome shotgun (WGS) entry which is preliminary data.</text>
</comment>
<name>A0A3M7QBX8_BRAPC</name>
<evidence type="ECO:0000313" key="1">
    <source>
        <dbReference type="EMBL" id="RNA08664.1"/>
    </source>
</evidence>
<organism evidence="1 2">
    <name type="scientific">Brachionus plicatilis</name>
    <name type="common">Marine rotifer</name>
    <name type="synonym">Brachionus muelleri</name>
    <dbReference type="NCBI Taxonomy" id="10195"/>
    <lineage>
        <taxon>Eukaryota</taxon>
        <taxon>Metazoa</taxon>
        <taxon>Spiralia</taxon>
        <taxon>Gnathifera</taxon>
        <taxon>Rotifera</taxon>
        <taxon>Eurotatoria</taxon>
        <taxon>Monogononta</taxon>
        <taxon>Pseudotrocha</taxon>
        <taxon>Ploima</taxon>
        <taxon>Brachionidae</taxon>
        <taxon>Brachionus</taxon>
    </lineage>
</organism>